<gene>
    <name evidence="2" type="ORF">SAMN05518684_11719</name>
</gene>
<dbReference type="InterPro" id="IPR046720">
    <property type="entry name" value="DUF6612"/>
</dbReference>
<evidence type="ECO:0000313" key="2">
    <source>
        <dbReference type="EMBL" id="SES33399.1"/>
    </source>
</evidence>
<dbReference type="STRING" id="1601833.SAMN05518684_11719"/>
<evidence type="ECO:0000313" key="3">
    <source>
        <dbReference type="Proteomes" id="UP000198571"/>
    </source>
</evidence>
<organism evidence="2 3">
    <name type="scientific">Salipaludibacillus aurantiacus</name>
    <dbReference type="NCBI Taxonomy" id="1601833"/>
    <lineage>
        <taxon>Bacteria</taxon>
        <taxon>Bacillati</taxon>
        <taxon>Bacillota</taxon>
        <taxon>Bacilli</taxon>
        <taxon>Bacillales</taxon>
        <taxon>Bacillaceae</taxon>
    </lineage>
</organism>
<dbReference type="EMBL" id="FOGT01000017">
    <property type="protein sequence ID" value="SES33399.1"/>
    <property type="molecule type" value="Genomic_DNA"/>
</dbReference>
<keyword evidence="1" id="KW-0732">Signal</keyword>
<dbReference type="Pfam" id="PF20316">
    <property type="entry name" value="DUF6612"/>
    <property type="match status" value="1"/>
</dbReference>
<name>A0A1H9WI26_9BACI</name>
<dbReference type="OrthoDB" id="1957331at2"/>
<proteinExistence type="predicted"/>
<dbReference type="RefSeq" id="WP_093054713.1">
    <property type="nucleotide sequence ID" value="NZ_FOGT01000017.1"/>
</dbReference>
<dbReference type="Proteomes" id="UP000198571">
    <property type="component" value="Unassembled WGS sequence"/>
</dbReference>
<evidence type="ECO:0008006" key="4">
    <source>
        <dbReference type="Google" id="ProtNLM"/>
    </source>
</evidence>
<dbReference type="PROSITE" id="PS51257">
    <property type="entry name" value="PROKAR_LIPOPROTEIN"/>
    <property type="match status" value="1"/>
</dbReference>
<protein>
    <recommendedName>
        <fullName evidence="4">Lipoprotein</fullName>
    </recommendedName>
</protein>
<feature type="chain" id="PRO_5011761028" description="Lipoprotein" evidence="1">
    <location>
        <begin position="22"/>
        <end position="283"/>
    </location>
</feature>
<accession>A0A1H9WI26</accession>
<keyword evidence="3" id="KW-1185">Reference proteome</keyword>
<reference evidence="3" key="1">
    <citation type="submission" date="2016-10" db="EMBL/GenBank/DDBJ databases">
        <authorList>
            <person name="Varghese N."/>
            <person name="Submissions S."/>
        </authorList>
    </citation>
    <scope>NUCLEOTIDE SEQUENCE [LARGE SCALE GENOMIC DNA]</scope>
    <source>
        <strain evidence="3">S9</strain>
    </source>
</reference>
<dbReference type="AlphaFoldDB" id="A0A1H9WI26"/>
<sequence>MKKVLFTAFSAAALLGLTACGETTTEDGLNVEDILNKTMSAMEDLNSYSIEMDMNQLMKMGDEGEMAFDSSGDVELTMEPMTLKQSTRIDMGEFGMGEESEMTYLTYFTEDEGFFVEDPMSGTWLKLPEEVMNDMLAMSEAQLNPEDQLKPFKEHISEVSVETTDSSYVITLAGDGIDMEQLMEQMGGMGLEGMDPMLSEMMEDIDIEALAYEIFVDKETFYQTEANIDMTMTMTIMEETMTTQQKSNMIFSDFDKIDPIEIPQDVLDNAEEVSEEEMMGGGF</sequence>
<evidence type="ECO:0000256" key="1">
    <source>
        <dbReference type="SAM" id="SignalP"/>
    </source>
</evidence>
<feature type="signal peptide" evidence="1">
    <location>
        <begin position="1"/>
        <end position="21"/>
    </location>
</feature>
<dbReference type="Gene3D" id="2.50.20.20">
    <property type="match status" value="1"/>
</dbReference>